<proteinExistence type="predicted"/>
<dbReference type="SUPFAM" id="SSF49842">
    <property type="entry name" value="TNF-like"/>
    <property type="match status" value="1"/>
</dbReference>
<feature type="compositionally biased region" description="Basic and acidic residues" evidence="1">
    <location>
        <begin position="33"/>
        <end position="52"/>
    </location>
</feature>
<evidence type="ECO:0000313" key="3">
    <source>
        <dbReference type="Proteomes" id="UP000828390"/>
    </source>
</evidence>
<evidence type="ECO:0000256" key="1">
    <source>
        <dbReference type="SAM" id="MobiDB-lite"/>
    </source>
</evidence>
<dbReference type="InterPro" id="IPR008983">
    <property type="entry name" value="Tumour_necrosis_fac-like_dom"/>
</dbReference>
<reference evidence="2" key="2">
    <citation type="submission" date="2020-11" db="EMBL/GenBank/DDBJ databases">
        <authorList>
            <person name="McCartney M.A."/>
            <person name="Auch B."/>
            <person name="Kono T."/>
            <person name="Mallez S."/>
            <person name="Becker A."/>
            <person name="Gohl D.M."/>
            <person name="Silverstein K.A.T."/>
            <person name="Koren S."/>
            <person name="Bechman K.B."/>
            <person name="Herman A."/>
            <person name="Abrahante J.E."/>
            <person name="Garbe J."/>
        </authorList>
    </citation>
    <scope>NUCLEOTIDE SEQUENCE</scope>
    <source>
        <strain evidence="2">Duluth1</strain>
        <tissue evidence="2">Whole animal</tissue>
    </source>
</reference>
<dbReference type="Proteomes" id="UP000828390">
    <property type="component" value="Unassembled WGS sequence"/>
</dbReference>
<reference evidence="2" key="1">
    <citation type="journal article" date="2019" name="bioRxiv">
        <title>The Genome of the Zebra Mussel, Dreissena polymorpha: A Resource for Invasive Species Research.</title>
        <authorList>
            <person name="McCartney M.A."/>
            <person name="Auch B."/>
            <person name="Kono T."/>
            <person name="Mallez S."/>
            <person name="Zhang Y."/>
            <person name="Obille A."/>
            <person name="Becker A."/>
            <person name="Abrahante J.E."/>
            <person name="Garbe J."/>
            <person name="Badalamenti J.P."/>
            <person name="Herman A."/>
            <person name="Mangelson H."/>
            <person name="Liachko I."/>
            <person name="Sullivan S."/>
            <person name="Sone E.D."/>
            <person name="Koren S."/>
            <person name="Silverstein K.A.T."/>
            <person name="Beckman K.B."/>
            <person name="Gohl D.M."/>
        </authorList>
    </citation>
    <scope>NUCLEOTIDE SEQUENCE</scope>
    <source>
        <strain evidence="2">Duluth1</strain>
        <tissue evidence="2">Whole animal</tissue>
    </source>
</reference>
<comment type="caution">
    <text evidence="2">The sequence shown here is derived from an EMBL/GenBank/DDBJ whole genome shotgun (WGS) entry which is preliminary data.</text>
</comment>
<feature type="region of interest" description="Disordered" evidence="1">
    <location>
        <begin position="16"/>
        <end position="52"/>
    </location>
</feature>
<gene>
    <name evidence="2" type="ORF">DPMN_164019</name>
</gene>
<dbReference type="Gene3D" id="2.60.120.40">
    <property type="match status" value="1"/>
</dbReference>
<keyword evidence="3" id="KW-1185">Reference proteome</keyword>
<feature type="compositionally biased region" description="Polar residues" evidence="1">
    <location>
        <begin position="22"/>
        <end position="32"/>
    </location>
</feature>
<dbReference type="EMBL" id="JAIWYP010000008">
    <property type="protein sequence ID" value="KAH3785923.1"/>
    <property type="molecule type" value="Genomic_DNA"/>
</dbReference>
<evidence type="ECO:0000313" key="2">
    <source>
        <dbReference type="EMBL" id="KAH3785923.1"/>
    </source>
</evidence>
<protein>
    <submittedName>
        <fullName evidence="2">Uncharacterized protein</fullName>
    </submittedName>
</protein>
<accession>A0A9D4EV29</accession>
<sequence>MKNNNRIGGVLAGDNALDDCSSETTVTQLNTGDQRERERERERERGGGRERERDDVWLNLGNAYRQHNGGFHAPMKGLFMFSLSALIDNALAEEPDYRLIFAMIYHFKIAAEAHVTDGADPRPNHRI</sequence>
<name>A0A9D4EV29_DREPO</name>
<organism evidence="2 3">
    <name type="scientific">Dreissena polymorpha</name>
    <name type="common">Zebra mussel</name>
    <name type="synonym">Mytilus polymorpha</name>
    <dbReference type="NCBI Taxonomy" id="45954"/>
    <lineage>
        <taxon>Eukaryota</taxon>
        <taxon>Metazoa</taxon>
        <taxon>Spiralia</taxon>
        <taxon>Lophotrochozoa</taxon>
        <taxon>Mollusca</taxon>
        <taxon>Bivalvia</taxon>
        <taxon>Autobranchia</taxon>
        <taxon>Heteroconchia</taxon>
        <taxon>Euheterodonta</taxon>
        <taxon>Imparidentia</taxon>
        <taxon>Neoheterodontei</taxon>
        <taxon>Myida</taxon>
        <taxon>Dreissenoidea</taxon>
        <taxon>Dreissenidae</taxon>
        <taxon>Dreissena</taxon>
    </lineage>
</organism>
<dbReference type="AlphaFoldDB" id="A0A9D4EV29"/>